<feature type="domain" description="Tyr recombinase" evidence="7">
    <location>
        <begin position="176"/>
        <end position="406"/>
    </location>
</feature>
<organism evidence="9 10">
    <name type="scientific">Candidatus Eisenbergiella merdavium</name>
    <dbReference type="NCBI Taxonomy" id="2838551"/>
    <lineage>
        <taxon>Bacteria</taxon>
        <taxon>Bacillati</taxon>
        <taxon>Bacillota</taxon>
        <taxon>Clostridia</taxon>
        <taxon>Lachnospirales</taxon>
        <taxon>Lachnospiraceae</taxon>
        <taxon>Eisenbergiella</taxon>
    </lineage>
</organism>
<sequence>MASIVKRKSKYSVVYNIVDENGVKRQRWETFASQAEAKKRKAQIEYQQSTGTFIAPTAKTIRELLEEYINIYGINTWALSTYESRRALIDNYINPIIGDMPLEQATPRVMDKYYRDLLKVKAKPRPYQTPRNEYLSPRTVKEIHKILRNAFNQAVKWEMISRNPVLNATLPKCETKPREIWTADTLFHALELCDDDNLALALNLAFSCSLRMGEMLALTWDCIDISVESISHDCASIFVNKELQRVQKQSLEMLDGKGVIKVFPSILVSKHTALVLKEPKTKTSIRKVFLPKTVAEMLLKRQAEQNELKELFGDEYTDYGLVFCSPMGTPIEGQVINRALNKLIEDNGLPKVVFHSLRHSSITYKLKLNGGDMKSVQGDSGHAQLKMVADVYSHIIDEDRRLNAKRFEDAFYSGHKTEDELDGLHARSIEQAAAPQPAEPETDQQLLLKLLNNPEMAALLKTLAKSL</sequence>
<dbReference type="GO" id="GO:0003677">
    <property type="term" value="F:DNA binding"/>
    <property type="evidence" value="ECO:0007669"/>
    <property type="project" value="UniProtKB-UniRule"/>
</dbReference>
<dbReference type="InterPro" id="IPR010998">
    <property type="entry name" value="Integrase_recombinase_N"/>
</dbReference>
<dbReference type="Pfam" id="PF00589">
    <property type="entry name" value="Phage_integrase"/>
    <property type="match status" value="1"/>
</dbReference>
<evidence type="ECO:0000259" key="8">
    <source>
        <dbReference type="PROSITE" id="PS51900"/>
    </source>
</evidence>
<dbReference type="GO" id="GO:0015074">
    <property type="term" value="P:DNA integration"/>
    <property type="evidence" value="ECO:0007669"/>
    <property type="project" value="UniProtKB-KW"/>
</dbReference>
<comment type="caution">
    <text evidence="9">The sequence shown here is derived from an EMBL/GenBank/DDBJ whole genome shotgun (WGS) entry which is preliminary data.</text>
</comment>
<dbReference type="PANTHER" id="PTHR30349">
    <property type="entry name" value="PHAGE INTEGRASE-RELATED"/>
    <property type="match status" value="1"/>
</dbReference>
<evidence type="ECO:0000256" key="3">
    <source>
        <dbReference type="ARBA" id="ARBA00022908"/>
    </source>
</evidence>
<evidence type="ECO:0000256" key="2">
    <source>
        <dbReference type="ARBA" id="ARBA00008857"/>
    </source>
</evidence>
<evidence type="ECO:0000313" key="10">
    <source>
        <dbReference type="Proteomes" id="UP000823891"/>
    </source>
</evidence>
<evidence type="ECO:0000256" key="6">
    <source>
        <dbReference type="PROSITE-ProRule" id="PRU01248"/>
    </source>
</evidence>
<reference evidence="9" key="2">
    <citation type="submission" date="2021-04" db="EMBL/GenBank/DDBJ databases">
        <authorList>
            <person name="Gilroy R."/>
        </authorList>
    </citation>
    <scope>NUCLEOTIDE SEQUENCE</scope>
    <source>
        <strain evidence="9">USAMLcec2-132</strain>
    </source>
</reference>
<keyword evidence="4 6" id="KW-0238">DNA-binding</keyword>
<dbReference type="Pfam" id="PF14659">
    <property type="entry name" value="Phage_int_SAM_3"/>
    <property type="match status" value="1"/>
</dbReference>
<dbReference type="InterPro" id="IPR050090">
    <property type="entry name" value="Tyrosine_recombinase_XerCD"/>
</dbReference>
<evidence type="ECO:0000313" key="9">
    <source>
        <dbReference type="EMBL" id="HJC24755.1"/>
    </source>
</evidence>
<feature type="domain" description="Core-binding (CB)" evidence="8">
    <location>
        <begin position="59"/>
        <end position="155"/>
    </location>
</feature>
<dbReference type="InterPro" id="IPR004107">
    <property type="entry name" value="Integrase_SAM-like_N"/>
</dbReference>
<reference evidence="9" key="1">
    <citation type="journal article" date="2021" name="PeerJ">
        <title>Extensive microbial diversity within the chicken gut microbiome revealed by metagenomics and culture.</title>
        <authorList>
            <person name="Gilroy R."/>
            <person name="Ravi A."/>
            <person name="Getino M."/>
            <person name="Pursley I."/>
            <person name="Horton D.L."/>
            <person name="Alikhan N.F."/>
            <person name="Baker D."/>
            <person name="Gharbi K."/>
            <person name="Hall N."/>
            <person name="Watson M."/>
            <person name="Adriaenssens E.M."/>
            <person name="Foster-Nyarko E."/>
            <person name="Jarju S."/>
            <person name="Secka A."/>
            <person name="Antonio M."/>
            <person name="Oren A."/>
            <person name="Chaudhuri R.R."/>
            <person name="La Ragione R."/>
            <person name="Hildebrand F."/>
            <person name="Pallen M.J."/>
        </authorList>
    </citation>
    <scope>NUCLEOTIDE SEQUENCE</scope>
    <source>
        <strain evidence="9">USAMLcec2-132</strain>
    </source>
</reference>
<dbReference type="Gene3D" id="1.10.150.130">
    <property type="match status" value="1"/>
</dbReference>
<dbReference type="InterPro" id="IPR044068">
    <property type="entry name" value="CB"/>
</dbReference>
<dbReference type="PROSITE" id="PS51900">
    <property type="entry name" value="CB"/>
    <property type="match status" value="1"/>
</dbReference>
<dbReference type="Gene3D" id="1.10.443.10">
    <property type="entry name" value="Intergrase catalytic core"/>
    <property type="match status" value="1"/>
</dbReference>
<gene>
    <name evidence="9" type="ORF">H9761_13790</name>
</gene>
<dbReference type="SUPFAM" id="SSF56349">
    <property type="entry name" value="DNA breaking-rejoining enzymes"/>
    <property type="match status" value="1"/>
</dbReference>
<dbReference type="AlphaFoldDB" id="A0A9D2NHE8"/>
<dbReference type="PROSITE" id="PS51898">
    <property type="entry name" value="TYR_RECOMBINASE"/>
    <property type="match status" value="1"/>
</dbReference>
<dbReference type="CDD" id="cd01189">
    <property type="entry name" value="INT_ICEBs1_C_like"/>
    <property type="match status" value="1"/>
</dbReference>
<dbReference type="InterPro" id="IPR002104">
    <property type="entry name" value="Integrase_catalytic"/>
</dbReference>
<dbReference type="InterPro" id="IPR011010">
    <property type="entry name" value="DNA_brk_join_enz"/>
</dbReference>
<comment type="similarity">
    <text evidence="2">Belongs to the 'phage' integrase family.</text>
</comment>
<dbReference type="EMBL" id="DWWS01000047">
    <property type="protein sequence ID" value="HJC24755.1"/>
    <property type="molecule type" value="Genomic_DNA"/>
</dbReference>
<dbReference type="GO" id="GO:0006310">
    <property type="term" value="P:DNA recombination"/>
    <property type="evidence" value="ECO:0007669"/>
    <property type="project" value="UniProtKB-KW"/>
</dbReference>
<accession>A0A9D2NHE8</accession>
<dbReference type="InterPro" id="IPR013762">
    <property type="entry name" value="Integrase-like_cat_sf"/>
</dbReference>
<evidence type="ECO:0000256" key="1">
    <source>
        <dbReference type="ARBA" id="ARBA00003283"/>
    </source>
</evidence>
<name>A0A9D2NHE8_9FIRM</name>
<evidence type="ECO:0000256" key="4">
    <source>
        <dbReference type="ARBA" id="ARBA00023125"/>
    </source>
</evidence>
<dbReference type="PANTHER" id="PTHR30349:SF64">
    <property type="entry name" value="PROPHAGE INTEGRASE INTD-RELATED"/>
    <property type="match status" value="1"/>
</dbReference>
<evidence type="ECO:0000259" key="7">
    <source>
        <dbReference type="PROSITE" id="PS51898"/>
    </source>
</evidence>
<dbReference type="Proteomes" id="UP000823891">
    <property type="component" value="Unassembled WGS sequence"/>
</dbReference>
<keyword evidence="3" id="KW-0229">DNA integration</keyword>
<keyword evidence="5" id="KW-0233">DNA recombination</keyword>
<protein>
    <submittedName>
        <fullName evidence="9">Site-specific integrase</fullName>
    </submittedName>
</protein>
<evidence type="ECO:0000256" key="5">
    <source>
        <dbReference type="ARBA" id="ARBA00023172"/>
    </source>
</evidence>
<proteinExistence type="inferred from homology"/>
<comment type="function">
    <text evidence="1">Site-specific tyrosine recombinase, which acts by catalyzing the cutting and rejoining of the recombining DNA molecules.</text>
</comment>